<evidence type="ECO:0000313" key="3">
    <source>
        <dbReference type="Proteomes" id="UP001301728"/>
    </source>
</evidence>
<comment type="caution">
    <text evidence="2">The sequence shown here is derived from an EMBL/GenBank/DDBJ whole genome shotgun (WGS) entry which is preliminary data.</text>
</comment>
<sequence>MNRQDSISSNGSSQFNTNKVSPLHSISVPTENPQNSSYKMRLLSLWIDEMKKTGRIDYPELVQYLNQVYEVENTPDGQLLMPQHCEGLVENLKAAQADIRQSAQMIQLTLNQLTDAMNHQSLTPEKQQELRAQIREKTQQFLQGVEYLIDITQYYVYEPSSFWQKWIRRTEDSQAETLRKWINDLNYIRQYIAQQVQIGRLPGEFPDHHLNSQNLRRLHKYLENAPGLGDLLGNFVQQALQHKIAGGTRFKLPKPFHKDS</sequence>
<feature type="compositionally biased region" description="Polar residues" evidence="1">
    <location>
        <begin position="1"/>
        <end position="20"/>
    </location>
</feature>
<dbReference type="EMBL" id="JAYGHT010000018">
    <property type="protein sequence ID" value="MEA5518910.1"/>
    <property type="molecule type" value="Genomic_DNA"/>
</dbReference>
<protein>
    <submittedName>
        <fullName evidence="2">Uncharacterized protein</fullName>
    </submittedName>
</protein>
<dbReference type="Proteomes" id="UP001301728">
    <property type="component" value="Unassembled WGS sequence"/>
</dbReference>
<proteinExistence type="predicted"/>
<keyword evidence="3" id="KW-1185">Reference proteome</keyword>
<name>A0ABU5TW21_9CYAN</name>
<feature type="region of interest" description="Disordered" evidence="1">
    <location>
        <begin position="1"/>
        <end position="34"/>
    </location>
</feature>
<dbReference type="RefSeq" id="WP_323217786.1">
    <property type="nucleotide sequence ID" value="NZ_JAYGHT010000018.1"/>
</dbReference>
<gene>
    <name evidence="2" type="ORF">VB854_08110</name>
</gene>
<accession>A0ABU5TW21</accession>
<evidence type="ECO:0000256" key="1">
    <source>
        <dbReference type="SAM" id="MobiDB-lite"/>
    </source>
</evidence>
<evidence type="ECO:0000313" key="2">
    <source>
        <dbReference type="EMBL" id="MEA5518910.1"/>
    </source>
</evidence>
<reference evidence="2 3" key="1">
    <citation type="submission" date="2023-12" db="EMBL/GenBank/DDBJ databases">
        <title>Baltic Sea Cyanobacteria.</title>
        <authorList>
            <person name="Delbaje E."/>
            <person name="Fewer D.P."/>
            <person name="Shishido T.K."/>
        </authorList>
    </citation>
    <scope>NUCLEOTIDE SEQUENCE [LARGE SCALE GENOMIC DNA]</scope>
    <source>
        <strain evidence="2 3">CCNP 1315</strain>
    </source>
</reference>
<organism evidence="2 3">
    <name type="scientific">Limnoraphis robusta CCNP1315</name>
    <dbReference type="NCBI Taxonomy" id="3110306"/>
    <lineage>
        <taxon>Bacteria</taxon>
        <taxon>Bacillati</taxon>
        <taxon>Cyanobacteriota</taxon>
        <taxon>Cyanophyceae</taxon>
        <taxon>Oscillatoriophycideae</taxon>
        <taxon>Oscillatoriales</taxon>
        <taxon>Sirenicapillariaceae</taxon>
        <taxon>Limnoraphis</taxon>
    </lineage>
</organism>